<dbReference type="InterPro" id="IPR049552">
    <property type="entry name" value="PKS_DH_N"/>
</dbReference>
<dbReference type="InterPro" id="IPR042104">
    <property type="entry name" value="PKS_dehydratase_sf"/>
</dbReference>
<dbReference type="CDD" id="cd02440">
    <property type="entry name" value="AdoMet_MTases"/>
    <property type="match status" value="1"/>
</dbReference>
<dbReference type="GO" id="GO:0031177">
    <property type="term" value="F:phosphopantetheine binding"/>
    <property type="evidence" value="ECO:0007669"/>
    <property type="project" value="InterPro"/>
</dbReference>
<gene>
    <name evidence="14" type="ORF">Micbo1qcDRAFT_210158</name>
</gene>
<dbReference type="Pfam" id="PF07993">
    <property type="entry name" value="NAD_binding_4"/>
    <property type="match status" value="1"/>
</dbReference>
<feature type="domain" description="Carrier" evidence="11">
    <location>
        <begin position="2491"/>
        <end position="2568"/>
    </location>
</feature>
<proteinExistence type="predicted"/>
<dbReference type="Pfam" id="PF00501">
    <property type="entry name" value="AMP-binding"/>
    <property type="match status" value="1"/>
</dbReference>
<dbReference type="GO" id="GO:0016491">
    <property type="term" value="F:oxidoreductase activity"/>
    <property type="evidence" value="ECO:0007669"/>
    <property type="project" value="UniProtKB-KW"/>
</dbReference>
<keyword evidence="8" id="KW-0511">Multifunctional enzyme</keyword>
<dbReference type="SMART" id="SM00822">
    <property type="entry name" value="PKS_KR"/>
    <property type="match status" value="1"/>
</dbReference>
<dbReference type="InterPro" id="IPR045851">
    <property type="entry name" value="AMP-bd_C_sf"/>
</dbReference>
<evidence type="ECO:0000259" key="12">
    <source>
        <dbReference type="PROSITE" id="PS52004"/>
    </source>
</evidence>
<dbReference type="InterPro" id="IPR009081">
    <property type="entry name" value="PP-bd_ACP"/>
</dbReference>
<dbReference type="CDD" id="cd05930">
    <property type="entry name" value="A_NRPS"/>
    <property type="match status" value="1"/>
</dbReference>
<evidence type="ECO:0000256" key="7">
    <source>
        <dbReference type="ARBA" id="ARBA00023002"/>
    </source>
</evidence>
<dbReference type="Gene3D" id="3.30.559.30">
    <property type="entry name" value="Nonribosomal peptide synthetase, condensation domain"/>
    <property type="match status" value="1"/>
</dbReference>
<dbReference type="GO" id="GO:0016874">
    <property type="term" value="F:ligase activity"/>
    <property type="evidence" value="ECO:0007669"/>
    <property type="project" value="UniProtKB-KW"/>
</dbReference>
<dbReference type="InterPro" id="IPR050091">
    <property type="entry name" value="PKS_NRPS_Biosynth_Enz"/>
</dbReference>
<dbReference type="Pfam" id="PF02801">
    <property type="entry name" value="Ketoacyl-synt_C"/>
    <property type="match status" value="1"/>
</dbReference>
<organism evidence="14 15">
    <name type="scientific">Microdochium bolleyi</name>
    <dbReference type="NCBI Taxonomy" id="196109"/>
    <lineage>
        <taxon>Eukaryota</taxon>
        <taxon>Fungi</taxon>
        <taxon>Dikarya</taxon>
        <taxon>Ascomycota</taxon>
        <taxon>Pezizomycotina</taxon>
        <taxon>Sordariomycetes</taxon>
        <taxon>Xylariomycetidae</taxon>
        <taxon>Xylariales</taxon>
        <taxon>Microdochiaceae</taxon>
        <taxon>Microdochium</taxon>
    </lineage>
</organism>
<dbReference type="InterPro" id="IPR006162">
    <property type="entry name" value="Ppantetheine_attach_site"/>
</dbReference>
<dbReference type="Gene3D" id="3.30.300.30">
    <property type="match status" value="1"/>
</dbReference>
<dbReference type="Gene3D" id="3.30.70.3290">
    <property type="match status" value="1"/>
</dbReference>
<dbReference type="EMBL" id="KQ964290">
    <property type="protein sequence ID" value="KXJ85216.1"/>
    <property type="molecule type" value="Genomic_DNA"/>
</dbReference>
<dbReference type="SUPFAM" id="SSF53335">
    <property type="entry name" value="S-adenosyl-L-methionine-dependent methyltransferases"/>
    <property type="match status" value="1"/>
</dbReference>
<dbReference type="PROSITE" id="PS52019">
    <property type="entry name" value="PKS_MFAS_DH"/>
    <property type="match status" value="1"/>
</dbReference>
<protein>
    <submittedName>
        <fullName evidence="14">Uncharacterized protein</fullName>
    </submittedName>
</protein>
<dbReference type="CDD" id="cd05274">
    <property type="entry name" value="KR_FAS_SDR_x"/>
    <property type="match status" value="1"/>
</dbReference>
<feature type="active site" description="Proton donor; for dehydratase activity" evidence="9">
    <location>
        <position position="1196"/>
    </location>
</feature>
<evidence type="ECO:0000256" key="2">
    <source>
        <dbReference type="ARBA" id="ARBA00022553"/>
    </source>
</evidence>
<evidence type="ECO:0000256" key="5">
    <source>
        <dbReference type="ARBA" id="ARBA00022679"/>
    </source>
</evidence>
<evidence type="ECO:0000259" key="13">
    <source>
        <dbReference type="PROSITE" id="PS52019"/>
    </source>
</evidence>
<dbReference type="Gene3D" id="3.40.50.12780">
    <property type="entry name" value="N-terminal domain of ligase-like"/>
    <property type="match status" value="1"/>
</dbReference>
<dbReference type="InterPro" id="IPR018201">
    <property type="entry name" value="Ketoacyl_synth_AS"/>
</dbReference>
<dbReference type="InterPro" id="IPR032821">
    <property type="entry name" value="PKS_assoc"/>
</dbReference>
<dbReference type="PROSITE" id="PS52004">
    <property type="entry name" value="KS3_2"/>
    <property type="match status" value="1"/>
</dbReference>
<keyword evidence="15" id="KW-1185">Reference proteome</keyword>
<dbReference type="InterPro" id="IPR036736">
    <property type="entry name" value="ACP-like_sf"/>
</dbReference>
<feature type="active site" description="Proton acceptor; for dehydratase activity" evidence="9">
    <location>
        <position position="1002"/>
    </location>
</feature>
<feature type="domain" description="PKS/mFAS DH" evidence="13">
    <location>
        <begin position="970"/>
        <end position="1295"/>
    </location>
</feature>
<dbReference type="Gene3D" id="3.40.47.10">
    <property type="match status" value="1"/>
</dbReference>
<keyword evidence="4" id="KW-0489">Methyltransferase</keyword>
<dbReference type="PROSITE" id="PS50075">
    <property type="entry name" value="CARRIER"/>
    <property type="match status" value="2"/>
</dbReference>
<dbReference type="Gene3D" id="3.40.50.720">
    <property type="entry name" value="NAD(P)-binding Rossmann-like Domain"/>
    <property type="match status" value="3"/>
</dbReference>
<evidence type="ECO:0000256" key="3">
    <source>
        <dbReference type="ARBA" id="ARBA00022598"/>
    </source>
</evidence>
<feature type="compositionally biased region" description="Low complexity" evidence="10">
    <location>
        <begin position="3334"/>
        <end position="3350"/>
    </location>
</feature>
<dbReference type="InterPro" id="IPR020806">
    <property type="entry name" value="PKS_PP-bd"/>
</dbReference>
<dbReference type="STRING" id="196109.A0A136IJU4"/>
<evidence type="ECO:0000256" key="10">
    <source>
        <dbReference type="SAM" id="MobiDB-lite"/>
    </source>
</evidence>
<feature type="compositionally biased region" description="Polar residues" evidence="10">
    <location>
        <begin position="2632"/>
        <end position="2669"/>
    </location>
</feature>
<dbReference type="InterPro" id="IPR014030">
    <property type="entry name" value="Ketoacyl_synth_N"/>
</dbReference>
<dbReference type="InParanoid" id="A0A136IJU4"/>
<dbReference type="PANTHER" id="PTHR43775:SF20">
    <property type="entry name" value="HYBRID PKS-NRPS SYNTHETASE APDA"/>
    <property type="match status" value="1"/>
</dbReference>
<dbReference type="SMART" id="SM00825">
    <property type="entry name" value="PKS_KS"/>
    <property type="match status" value="1"/>
</dbReference>
<dbReference type="Gene3D" id="3.40.366.10">
    <property type="entry name" value="Malonyl-Coenzyme A Acyl Carrier Protein, domain 2"/>
    <property type="match status" value="1"/>
</dbReference>
<dbReference type="Gene3D" id="1.10.1200.10">
    <property type="entry name" value="ACP-like"/>
    <property type="match status" value="2"/>
</dbReference>
<dbReference type="InterPro" id="IPR029063">
    <property type="entry name" value="SAM-dependent_MTases_sf"/>
</dbReference>
<reference evidence="15" key="1">
    <citation type="submission" date="2016-02" db="EMBL/GenBank/DDBJ databases">
        <title>Draft genome sequence of Microdochium bolleyi, a fungal endophyte of beachgrass.</title>
        <authorList>
            <consortium name="DOE Joint Genome Institute"/>
            <person name="David A.S."/>
            <person name="May G."/>
            <person name="Haridas S."/>
            <person name="Lim J."/>
            <person name="Wang M."/>
            <person name="Labutti K."/>
            <person name="Lipzen A."/>
            <person name="Barry K."/>
            <person name="Grigoriev I.V."/>
        </authorList>
    </citation>
    <scope>NUCLEOTIDE SEQUENCE [LARGE SCALE GENOMIC DNA]</scope>
    <source>
        <strain evidence="15">J235TASD1</strain>
    </source>
</reference>
<dbReference type="GO" id="GO:0006633">
    <property type="term" value="P:fatty acid biosynthetic process"/>
    <property type="evidence" value="ECO:0007669"/>
    <property type="project" value="InterPro"/>
</dbReference>
<dbReference type="InterPro" id="IPR001242">
    <property type="entry name" value="Condensation_dom"/>
</dbReference>
<dbReference type="InterPro" id="IPR020807">
    <property type="entry name" value="PKS_DH"/>
</dbReference>
<dbReference type="Gene3D" id="3.40.50.150">
    <property type="entry name" value="Vaccinia Virus protein VP39"/>
    <property type="match status" value="1"/>
</dbReference>
<dbReference type="InterPro" id="IPR014043">
    <property type="entry name" value="Acyl_transferase_dom"/>
</dbReference>
<feature type="domain" description="Carrier" evidence="11">
    <location>
        <begin position="3758"/>
        <end position="3841"/>
    </location>
</feature>
<dbReference type="InterPro" id="IPR000873">
    <property type="entry name" value="AMP-dep_synth/lig_dom"/>
</dbReference>
<accession>A0A136IJU4</accession>
<sequence length="4253" mass="457233">MSAYIHPPQEPIAIIGSGCRFPGDATSPSKLWELLSRPQDVSKRVPERSFNPDGFYHPNGEHHGASNVTKSYFIEEDPRLFDSVFFNISPREAEAIDPQQRLLLETVYEAMESSGLTLKQLQGSLTSAYVGIMTNDYTDTHARDTEFFSQYQATGTSRALSSNRLSYFFDWKGPSMTVDTACSSSLAAIHLALQSLRSGESTIACAAGANLLLGPDLFIGATSLHMISPSGRSQMWDAGADGYARGEGIAAVFLKTLSQALRDGDRIDALIRETGVNSDGRTKGITLPSPEAQATLIRSTYQRAGLDLLSPLHRPQYFEAHGTGTQAGDPREASAIKAAFFSEEKPGEKLLVGSIKTVIGHTEGCAGIAGVLKAMLALQNRTVPPNQHLKLLNPKVGESYANLQVPQEALPWPQVAKGHPLRASVNSFGFGGTNAHAILESYVPELHDSGPWGVKKAGLSIVPKSLNSSSDQAQAAFTPFPLVLSANSEKALLQMVSDYAELLRSSSPGTLDLLRVAWTLQKNRSILPYKIAFSGTSTKEILADMQKKLALVEEAPGKSFGQRITATQFSREHPPRILGVFTGQGAQWPQMGRHLILQSATFRKGIQALEESLCLLPDAPSWSLEQELLAGPDSSRLGEAALSQPLCTAVQVALCNLLERAGVHFHTVVGHSSGEIGAAYAAGRISATDAIRIAYYRGVHAIHAGGSSGQKGSMIAVGFGIDEAKEFCSSAAMKGRLTVAASNSPGGVTLSGDEDAVREAKILLDERGLFNRVLQVDTAYHSHHMAPCADIYVQSLLACAIEVQPARNERNCTWVSSVYGSSRVPGSEELKATYWRDNMVQTVLFSQAVDEALDLLEPFDFAIEVGPHPALRGPALQTIKAKLGRDISYSGVLDRKKNDVTAFSDFLGSIWMTIGPEVADLAGYTSAFVPDFTPPEPLADLPTYPWQHKTVLWRESRLNKQYRLRTSPPHELLGVRTADDTPHEMRWRNLLKLDELAWLSEHRIQGQIIVPGAAYCIMALEAGKVLAQSHGMTEEAIAVELRDLSIEKPIALDDASEATETLFSLRETESNSVLADKTAAGTTEHVLTAQFVLSAGTVEDGVMRRVCRGEVLVFAASPATTTTTPEQQHYTQRPDLRHISVDRFYRSLDTVGLDYAGAFRGLIYAERGLDTASGVIALHDSVAAASNLPVHPSWLDVSFQTLFAALSAPGDESMWTAFVPSFIRKMRFAPHAGVVEQGASPSYYVDAHLTGSQRPLGAGLATITGDVSVYNGSSGVLEVQVEDVTMTALLPSNARDDRQLYMRTVWRRDINDGVDVDADVDADVDVLSGASVESAEQERDLAKGCETVIHDYLVRLNTLAAMSSSQKAMPAAISRAVTAIQKISETASAPAREIALLKPKYAKSSEMQLVVTLGDALARMLQGHSSSRTTVEAVKTLWIEYLHNIARSPNHVRQAQQIVTQISHKHPHMRVLQVGVSANIDPAGVIAEIGQGVGSYTVLLASEDSESVDLVKGLEALATKDPRIEIITLDGETTVSNFLADRSFDVVLHGYQNFVPSSLSSLDACRPLLVPGGYLVTNGLSQDHVLHRFVAHGIGLLLGSDNPQAETKNRLLDSLRTPIQLDEVLRQEKFSGIDALLADNGANSKQSLGRSYAVVSQATDTTIDVLRAPTEAGNLADLLGQGVRVAVIGGTGLATAKLVSKLRMMLRMLGVEVVLAHSLAAFELDKHGDVDAVISLADLDAPILDNLGEGGLKTLQTIADHVKTVLWITRGGLTGDSPEESATAGLWRSITSENAQLAFQLVDFDTTTPVDERVVVDCFLRLRVLGSMPEVQDKSARLLWSRETEIAVVKGKVMLPRVVADEERNGRHNSRRRVVDATAPSGLSRQVTPRIKSSSDPTVELDVLYSSGDPVVALDGAGAGARLQLAVGRGVSDSSIVGAALIPADGLRPSGDNLVLDATKFEAVTESSITGNQLDLSVFTSAVITKFRALAIVAKLPNRKTSVILGATRPLVHAIRDTLAEQARSKKTVVFLTTDVSLPASVEETEQGHEAPARVVVVHPESSTRLVRTELPWQTECVFDLSSETETPLDFSLSRSVNRWCQKVRLVMNDDGDALPVCLASADSELDELFTQTVRYATANLTRFQKAGEETRNSTLSPTAIADKPRYISSIVDWTVMTKQQLEPAAPPVPAKPLTSNGLFSANKTYLLFGLTGQIGRSVTEYIIRNGGRHIVLASRRPVADLTWQASLLHTYDARVSFEAVDITSLPALESLREKLQADLPPVGGVMNGAMILADGLFRSMTLDKMDRVLRPKMLGSKNLDAVFGQIAGLDFFVMFSSLSAVIGMPGQSNYAAANMYMVGLATQRRKRHLVASVVDLGMIVGLGYISRAEGDEGSGAVESALRRQNYMPVGERDLHEILTEAIVAGGKQQQQEHGAVATGVVAQCEIVTGLAPYRRSGGSASDDRAAPPVWVHEPRFSHLVVRGAAENGAGGGGEGKKTLKSEIAGASTLSESQMGVNVPIIDFGIDSLVAVELRSWFSLETGQDVPVLKILGGATVQQLCTLAAANIPLSKPLAGGQPGKPSPALSKAQIQLPPKGPDNTSSIPLLVLPGHGEVVQLLSVQPTPAETFTTSYVGSAATSTRSGTDTPLSSATEQDVDGNSKNAHQASNEEGMAVVQSGPLSAGQARFYLPSLYLEDKSPFNCTTSYQITGPVNVSRLVQALKYVVQRHEILRTVFTTDKATGQGVQSVLETNRTFAPRIRVISVGGKDSADKEKAIIEAEFAKMHSHVFDLEAGDTLRATILAHETTGTEKVGKHTLIFGYHHIVMDGVSWQSFLADLAECYKQGSSADHLPAVSSGTQYLDFSVAQASNLLPTPSAAFKERLDYWKSEFPLGIPPPMSLLPFARTRTRKVVTEYKTRTVVTHVSPDVVARIRKVAQTLRVTAFHFWLGAFQTMLGRLLQDQEEEQDDGQTQATQRDLCIGIVDANRSDQTFAKTIGYLLEVLPVKFTVDREQKFSSLLQNVRSKAYGALARSGVPLEEIVRAVRTINEGENGASAAGATPFIQVVFNYRMGATKAPDLVGDNTASTTAKMDLLDYADATTPFDLSVSLDEKDDGSAMVTFAMLDYLYDGAAADALVGSYKYMVDVLSRQPSMVVGDVPLFSDAMVQEAVVAGTGASLPTTPDGAVGDSLTTVSRRITRWVERDPQAIAVKDSSGTPRTYLEILQRADIIAAALFRTAASSSSTANPIGPGSLICVLTEPSADTVSCILAILRLGATYVPLDVRNADERLADVLDESGARIVVFHNQTKERAMKLPRDKQGVRFLNLSILDNDNNNNNNNNNKANATATKPREDLSRPQDTAFVLYTSGSTGKPKGIALTNANMAAQNASVTQHLSIGREVVLQQSGLGFDASLCQIFMCLCNGGTLVMGDNRNQDPAELAALVAREGVTFTICMMSEMAAMLRHGQELLRTCTAWRLAMCAGEAFPPRLAEDFAALELPGLQVVNAYGPTEGTIMATIEKVAYREMARDKSERVLIGEVIPEYGVYIVDRAGNPLPRGHAGEIALAGPGVALGYLHNPQLTSDKFIVDTISHLAVLSGGKSTRRPGWHRMYRTGDKGRLVEGNKFLHLGRMDGDSQVKLRGIRIELQDIRHSLLATSKGRLADAAIVLRGTGTQGNEYLAAFVVFANHEDHGANDNKQAYLRDLLRQLPLPPYMRPAVAVPLDGLPVTGRGKLDTKLLATVPLDKYGLTGSSADEEPLTETEQRLREVWQQVLTDAGVAKEIMAIKKDSDFFSVGGNSLLLMQLRVQIRRAFDGVDIPLIQLFQSSGLAALAARITGTAGGHGKAEMIDWVKETQLDEDVKAILQDITANSSTGKDSIENRPSASRGVGVLLTGATGFLGSALLSRLASDPRVSRIHCVAVRGDPSRLTSALPLSSNSKIIPHEGDLGLPRMGMTTSEAASVMADVDVVIHNGATVSHLKSYHTLKAANLGSTKELVRLVVAQASTRFRQPGATKLKKKISIHYISTGGIARLSGLARQPEASLAAYPPPVDGGDGYVATKWASERLLERLYTVVATSSSSSSSSSASSSSGGWPVTIHRPSSITSRADLSAVPASDITHNALRYSQMLKAVPDFSGARGAFDFIDVETIVGNIVNDVFSAERADNVVYRHQSGETVVPADGLGGYLEQLDREDDGVGVQQHLGGGGYKVLGMDEWVKRAVEAGMDPLVGSFLAATEGKLDMPLLIKGEKA</sequence>
<evidence type="ECO:0000256" key="1">
    <source>
        <dbReference type="ARBA" id="ARBA00022450"/>
    </source>
</evidence>
<dbReference type="GO" id="GO:0032259">
    <property type="term" value="P:methylation"/>
    <property type="evidence" value="ECO:0007669"/>
    <property type="project" value="UniProtKB-KW"/>
</dbReference>
<dbReference type="InterPro" id="IPR016035">
    <property type="entry name" value="Acyl_Trfase/lysoPLipase"/>
</dbReference>
<evidence type="ECO:0000256" key="6">
    <source>
        <dbReference type="ARBA" id="ARBA00022737"/>
    </source>
</evidence>
<dbReference type="Pfam" id="PF14765">
    <property type="entry name" value="PS-DH"/>
    <property type="match status" value="1"/>
</dbReference>
<dbReference type="SMART" id="SM00826">
    <property type="entry name" value="PKS_DH"/>
    <property type="match status" value="1"/>
</dbReference>
<dbReference type="InterPro" id="IPR049900">
    <property type="entry name" value="PKS_mFAS_DH"/>
</dbReference>
<dbReference type="Gene3D" id="3.30.559.10">
    <property type="entry name" value="Chloramphenicol acetyltransferase-like domain"/>
    <property type="match status" value="1"/>
</dbReference>
<feature type="region of interest" description="C-terminal hotdog fold" evidence="9">
    <location>
        <begin position="1136"/>
        <end position="1295"/>
    </location>
</feature>
<dbReference type="SUPFAM" id="SSF56801">
    <property type="entry name" value="Acetyl-CoA synthetase-like"/>
    <property type="match status" value="1"/>
</dbReference>
<dbReference type="InterPro" id="IPR036291">
    <property type="entry name" value="NAD(P)-bd_dom_sf"/>
</dbReference>
<dbReference type="OrthoDB" id="416786at2759"/>
<dbReference type="SUPFAM" id="SSF52777">
    <property type="entry name" value="CoA-dependent acyltransferases"/>
    <property type="match status" value="2"/>
</dbReference>
<dbReference type="SUPFAM" id="SSF47336">
    <property type="entry name" value="ACP-like"/>
    <property type="match status" value="2"/>
</dbReference>
<keyword evidence="2" id="KW-0597">Phosphoprotein</keyword>
<evidence type="ECO:0000256" key="4">
    <source>
        <dbReference type="ARBA" id="ARBA00022603"/>
    </source>
</evidence>
<dbReference type="Pfam" id="PF16197">
    <property type="entry name" value="KAsynt_C_assoc"/>
    <property type="match status" value="1"/>
</dbReference>
<evidence type="ECO:0000313" key="14">
    <source>
        <dbReference type="EMBL" id="KXJ85216.1"/>
    </source>
</evidence>
<dbReference type="SMART" id="SM00827">
    <property type="entry name" value="PKS_AT"/>
    <property type="match status" value="1"/>
</dbReference>
<dbReference type="PROSITE" id="PS00455">
    <property type="entry name" value="AMP_BINDING"/>
    <property type="match status" value="1"/>
</dbReference>
<dbReference type="SUPFAM" id="SSF51735">
    <property type="entry name" value="NAD(P)-binding Rossmann-fold domains"/>
    <property type="match status" value="2"/>
</dbReference>
<dbReference type="Pfam" id="PF00698">
    <property type="entry name" value="Acyl_transf_1"/>
    <property type="match status" value="1"/>
</dbReference>
<dbReference type="InterPro" id="IPR013968">
    <property type="entry name" value="PKS_KR"/>
</dbReference>
<dbReference type="InterPro" id="IPR023213">
    <property type="entry name" value="CAT-like_dom_sf"/>
</dbReference>
<dbReference type="SUPFAM" id="SSF53901">
    <property type="entry name" value="Thiolase-like"/>
    <property type="match status" value="1"/>
</dbReference>
<keyword evidence="7" id="KW-0560">Oxidoreductase</keyword>
<evidence type="ECO:0000256" key="8">
    <source>
        <dbReference type="ARBA" id="ARBA00023268"/>
    </source>
</evidence>
<dbReference type="Pfam" id="PF00109">
    <property type="entry name" value="ketoacyl-synt"/>
    <property type="match status" value="1"/>
</dbReference>
<dbReference type="InterPro" id="IPR042099">
    <property type="entry name" value="ANL_N_sf"/>
</dbReference>
<dbReference type="PANTHER" id="PTHR43775">
    <property type="entry name" value="FATTY ACID SYNTHASE"/>
    <property type="match status" value="1"/>
</dbReference>
<dbReference type="InterPro" id="IPR020845">
    <property type="entry name" value="AMP-binding_CS"/>
</dbReference>
<feature type="region of interest" description="Disordered" evidence="10">
    <location>
        <begin position="2574"/>
        <end position="2600"/>
    </location>
</feature>
<dbReference type="InterPro" id="IPR020841">
    <property type="entry name" value="PKS_Beta-ketoAc_synthase_dom"/>
</dbReference>
<dbReference type="FunFam" id="3.40.47.10:FF:000019">
    <property type="entry name" value="Polyketide synthase type I"/>
    <property type="match status" value="1"/>
</dbReference>
<dbReference type="CDD" id="cd00833">
    <property type="entry name" value="PKS"/>
    <property type="match status" value="1"/>
</dbReference>
<keyword evidence="6" id="KW-0677">Repeat</keyword>
<feature type="domain" description="Ketosynthase family 3 (KS3)" evidence="12">
    <location>
        <begin position="9"/>
        <end position="441"/>
    </location>
</feature>
<name>A0A136IJU4_9PEZI</name>
<dbReference type="Pfam" id="PF00668">
    <property type="entry name" value="Condensation"/>
    <property type="match status" value="1"/>
</dbReference>
<dbReference type="PROSITE" id="PS00012">
    <property type="entry name" value="PHOSPHOPANTETHEINE"/>
    <property type="match status" value="2"/>
</dbReference>
<dbReference type="SUPFAM" id="SSF52151">
    <property type="entry name" value="FabD/lysophospholipase-like"/>
    <property type="match status" value="1"/>
</dbReference>
<feature type="region of interest" description="Disordered" evidence="10">
    <location>
        <begin position="3334"/>
        <end position="3355"/>
    </location>
</feature>
<dbReference type="GO" id="GO:0008168">
    <property type="term" value="F:methyltransferase activity"/>
    <property type="evidence" value="ECO:0007669"/>
    <property type="project" value="UniProtKB-KW"/>
</dbReference>
<keyword evidence="5" id="KW-0808">Transferase</keyword>
<evidence type="ECO:0000256" key="9">
    <source>
        <dbReference type="PROSITE-ProRule" id="PRU01363"/>
    </source>
</evidence>
<feature type="region of interest" description="Disordered" evidence="10">
    <location>
        <begin position="2632"/>
        <end position="2674"/>
    </location>
</feature>
<dbReference type="InterPro" id="IPR013120">
    <property type="entry name" value="FAR_NAD-bd"/>
</dbReference>
<keyword evidence="1" id="KW-0596">Phosphopantetheine</keyword>
<evidence type="ECO:0000259" key="11">
    <source>
        <dbReference type="PROSITE" id="PS50075"/>
    </source>
</evidence>
<feature type="region of interest" description="N-terminal hotdog fold" evidence="9">
    <location>
        <begin position="970"/>
        <end position="1118"/>
    </location>
</feature>
<dbReference type="Proteomes" id="UP000070501">
    <property type="component" value="Unassembled WGS sequence"/>
</dbReference>
<dbReference type="InterPro" id="IPR057326">
    <property type="entry name" value="KR_dom"/>
</dbReference>
<dbReference type="InterPro" id="IPR049551">
    <property type="entry name" value="PKS_DH_C"/>
</dbReference>
<dbReference type="InterPro" id="IPR016039">
    <property type="entry name" value="Thiolase-like"/>
</dbReference>
<dbReference type="GO" id="GO:0044550">
    <property type="term" value="P:secondary metabolite biosynthetic process"/>
    <property type="evidence" value="ECO:0007669"/>
    <property type="project" value="TreeGrafter"/>
</dbReference>
<dbReference type="Pfam" id="PF00550">
    <property type="entry name" value="PP-binding"/>
    <property type="match status" value="2"/>
</dbReference>
<dbReference type="GO" id="GO:0004312">
    <property type="term" value="F:fatty acid synthase activity"/>
    <property type="evidence" value="ECO:0007669"/>
    <property type="project" value="TreeGrafter"/>
</dbReference>
<dbReference type="SMART" id="SM00823">
    <property type="entry name" value="PKS_PP"/>
    <property type="match status" value="2"/>
</dbReference>
<dbReference type="SUPFAM" id="SSF55048">
    <property type="entry name" value="Probable ACP-binding domain of malonyl-CoA ACP transacylase"/>
    <property type="match status" value="1"/>
</dbReference>
<dbReference type="InterPro" id="IPR014031">
    <property type="entry name" value="Ketoacyl_synth_C"/>
</dbReference>
<dbReference type="Gene3D" id="3.10.129.110">
    <property type="entry name" value="Polyketide synthase dehydratase"/>
    <property type="match status" value="1"/>
</dbReference>
<dbReference type="Pfam" id="PF08659">
    <property type="entry name" value="KR"/>
    <property type="match status" value="1"/>
</dbReference>
<keyword evidence="3" id="KW-0436">Ligase</keyword>
<dbReference type="InterPro" id="IPR001227">
    <property type="entry name" value="Ac_transferase_dom_sf"/>
</dbReference>
<dbReference type="Pfam" id="PF21089">
    <property type="entry name" value="PKS_DH_N"/>
    <property type="match status" value="1"/>
</dbReference>
<dbReference type="CDD" id="cd19532">
    <property type="entry name" value="C_PKS-NRPS"/>
    <property type="match status" value="1"/>
</dbReference>
<dbReference type="GO" id="GO:0004315">
    <property type="term" value="F:3-oxoacyl-[acyl-carrier-protein] synthase activity"/>
    <property type="evidence" value="ECO:0007669"/>
    <property type="project" value="InterPro"/>
</dbReference>
<evidence type="ECO:0000313" key="15">
    <source>
        <dbReference type="Proteomes" id="UP000070501"/>
    </source>
</evidence>
<dbReference type="PROSITE" id="PS00606">
    <property type="entry name" value="KS3_1"/>
    <property type="match status" value="1"/>
</dbReference>
<dbReference type="InterPro" id="IPR016036">
    <property type="entry name" value="Malonyl_transacylase_ACP-bd"/>
</dbReference>